<sequence length="293" mass="30632">MAARSGPDRTGRLAIIAGGGYLPLKVAEAARSVGDEPVVIVLRDEADRDFSGFDHQVAGIADFAGIQKLIRAKGVKRVVLSGAVRRRPGLTDIRPTWRIIGDVPSIVRKLFAGGDDAVLQMVIGLFQGMGCRVVGVHEILPDLLADVGSLGTVTPTAADLRDIDAAAEAAHILGKLDIGQGAVSVGGRVVALEGAEGTDAVLERVGELRQIGRISKNRRGVLVKMCKPQQDMRVDLPTIGPSTVQAALDAGLAGIAVEAGRALVLERKTLLDLANQNGIFVCGIDLGLPRKGL</sequence>
<dbReference type="InterPro" id="IPR010415">
    <property type="entry name" value="LpxI_C"/>
</dbReference>
<name>A0ABT8SZX9_9HYPH</name>
<protein>
    <submittedName>
        <fullName evidence="3">LpxI family protein</fullName>
    </submittedName>
</protein>
<feature type="domain" description="LpxI C-terminal" evidence="1">
    <location>
        <begin position="148"/>
        <end position="282"/>
    </location>
</feature>
<proteinExistence type="predicted"/>
<evidence type="ECO:0000313" key="4">
    <source>
        <dbReference type="Proteomes" id="UP001169006"/>
    </source>
</evidence>
<gene>
    <name evidence="3" type="ORF">Q2T52_17705</name>
</gene>
<dbReference type="InterPro" id="IPR053174">
    <property type="entry name" value="LpxI"/>
</dbReference>
<reference evidence="3" key="1">
    <citation type="journal article" date="2015" name="Int. J. Syst. Evol. Microbiol.">
        <title>Rhizobium oryzicola sp. nov., potential plant-growth-promoting endophytic bacteria isolated from rice roots.</title>
        <authorList>
            <person name="Zhang X.X."/>
            <person name="Gao J.S."/>
            <person name="Cao Y.H."/>
            <person name="Sheirdil R.A."/>
            <person name="Wang X.C."/>
            <person name="Zhang L."/>
        </authorList>
    </citation>
    <scope>NUCLEOTIDE SEQUENCE</scope>
    <source>
        <strain evidence="3">05753</strain>
    </source>
</reference>
<feature type="domain" description="LpxI N-terminal" evidence="2">
    <location>
        <begin position="12"/>
        <end position="143"/>
    </location>
</feature>
<organism evidence="3 4">
    <name type="scientific">Rhizobium oryzicola</name>
    <dbReference type="NCBI Taxonomy" id="1232668"/>
    <lineage>
        <taxon>Bacteria</taxon>
        <taxon>Pseudomonadati</taxon>
        <taxon>Pseudomonadota</taxon>
        <taxon>Alphaproteobacteria</taxon>
        <taxon>Hyphomicrobiales</taxon>
        <taxon>Rhizobiaceae</taxon>
        <taxon>Rhizobium/Agrobacterium group</taxon>
        <taxon>Rhizobium</taxon>
    </lineage>
</organism>
<comment type="caution">
    <text evidence="3">The sequence shown here is derived from an EMBL/GenBank/DDBJ whole genome shotgun (WGS) entry which is preliminary data.</text>
</comment>
<dbReference type="Gene3D" id="3.40.50.20">
    <property type="match status" value="1"/>
</dbReference>
<accession>A0ABT8SZX9</accession>
<reference evidence="3" key="2">
    <citation type="submission" date="2023-07" db="EMBL/GenBank/DDBJ databases">
        <authorList>
            <person name="Sun H."/>
        </authorList>
    </citation>
    <scope>NUCLEOTIDE SEQUENCE</scope>
    <source>
        <strain evidence="3">05753</strain>
    </source>
</reference>
<dbReference type="Pfam" id="PF17930">
    <property type="entry name" value="LpxI_N"/>
    <property type="match status" value="1"/>
</dbReference>
<dbReference type="PANTHER" id="PTHR39962:SF1">
    <property type="entry name" value="LPXI FAMILY PROTEIN"/>
    <property type="match status" value="1"/>
</dbReference>
<dbReference type="Gene3D" id="3.40.140.80">
    <property type="match status" value="1"/>
</dbReference>
<dbReference type="RefSeq" id="WP_302078130.1">
    <property type="nucleotide sequence ID" value="NZ_JAUKWQ010000005.1"/>
</dbReference>
<dbReference type="Proteomes" id="UP001169006">
    <property type="component" value="Unassembled WGS sequence"/>
</dbReference>
<keyword evidence="4" id="KW-1185">Reference proteome</keyword>
<dbReference type="InterPro" id="IPR043167">
    <property type="entry name" value="LpxI_C_sf"/>
</dbReference>
<dbReference type="Pfam" id="PF06230">
    <property type="entry name" value="LpxI_C"/>
    <property type="match status" value="1"/>
</dbReference>
<evidence type="ECO:0000259" key="2">
    <source>
        <dbReference type="Pfam" id="PF17930"/>
    </source>
</evidence>
<evidence type="ECO:0000259" key="1">
    <source>
        <dbReference type="Pfam" id="PF06230"/>
    </source>
</evidence>
<dbReference type="InterPro" id="IPR041255">
    <property type="entry name" value="LpxI_N"/>
</dbReference>
<dbReference type="PANTHER" id="PTHR39962">
    <property type="entry name" value="BLL4848 PROTEIN"/>
    <property type="match status" value="1"/>
</dbReference>
<evidence type="ECO:0000313" key="3">
    <source>
        <dbReference type="EMBL" id="MDO1583921.1"/>
    </source>
</evidence>
<dbReference type="EMBL" id="JAUKWQ010000005">
    <property type="protein sequence ID" value="MDO1583921.1"/>
    <property type="molecule type" value="Genomic_DNA"/>
</dbReference>